<keyword evidence="4 5" id="KW-0472">Membrane</keyword>
<keyword evidence="3 5" id="KW-1133">Transmembrane helix</keyword>
<evidence type="ECO:0000256" key="2">
    <source>
        <dbReference type="ARBA" id="ARBA00022692"/>
    </source>
</evidence>
<evidence type="ECO:0000256" key="4">
    <source>
        <dbReference type="ARBA" id="ARBA00023136"/>
    </source>
</evidence>
<dbReference type="SMART" id="SM00679">
    <property type="entry name" value="CTNS"/>
    <property type="match status" value="1"/>
</dbReference>
<evidence type="ECO:0000256" key="3">
    <source>
        <dbReference type="ARBA" id="ARBA00022989"/>
    </source>
</evidence>
<name>A0A9P5VJN6_9FUNG</name>
<organism evidence="6 7">
    <name type="scientific">Podila minutissima</name>
    <dbReference type="NCBI Taxonomy" id="64525"/>
    <lineage>
        <taxon>Eukaryota</taxon>
        <taxon>Fungi</taxon>
        <taxon>Fungi incertae sedis</taxon>
        <taxon>Mucoromycota</taxon>
        <taxon>Mortierellomycotina</taxon>
        <taxon>Mortierellomycetes</taxon>
        <taxon>Mortierellales</taxon>
        <taxon>Mortierellaceae</taxon>
        <taxon>Podila</taxon>
    </lineage>
</organism>
<sequence length="213" mass="23151">MLGIVFVLYVIYYPPYKKASVAVHNLNMNIVLPSQSFEWSISVLFAKIVSVHFVVCILITAILLRGASSGTGNGEPIATNGWILTWAGFLGTTGILLAVIQYIPQIIWTFVRKSAGALSLLMLLIQTPCTILMTVSLSRQAGANWSTWVVYAVTGTLQFILLVVCIVFYFIARKAGRPTVDVDASTALVETTPLLPTNTVQGDTTLLDLRPST</sequence>
<evidence type="ECO:0000256" key="5">
    <source>
        <dbReference type="SAM" id="Phobius"/>
    </source>
</evidence>
<reference evidence="6" key="1">
    <citation type="journal article" date="2020" name="Fungal Divers.">
        <title>Resolving the Mortierellaceae phylogeny through synthesis of multi-gene phylogenetics and phylogenomics.</title>
        <authorList>
            <person name="Vandepol N."/>
            <person name="Liber J."/>
            <person name="Desiro A."/>
            <person name="Na H."/>
            <person name="Kennedy M."/>
            <person name="Barry K."/>
            <person name="Grigoriev I.V."/>
            <person name="Miller A.N."/>
            <person name="O'Donnell K."/>
            <person name="Stajich J.E."/>
            <person name="Bonito G."/>
        </authorList>
    </citation>
    <scope>NUCLEOTIDE SEQUENCE</scope>
    <source>
        <strain evidence="6">NVP1</strain>
    </source>
</reference>
<evidence type="ECO:0000256" key="1">
    <source>
        <dbReference type="ARBA" id="ARBA00004141"/>
    </source>
</evidence>
<protein>
    <submittedName>
        <fullName evidence="6">Uncharacterized protein</fullName>
    </submittedName>
</protein>
<feature type="transmembrane region" description="Helical" evidence="5">
    <location>
        <begin position="148"/>
        <end position="171"/>
    </location>
</feature>
<dbReference type="EMBL" id="JAAAUY010000623">
    <property type="protein sequence ID" value="KAF9327834.1"/>
    <property type="molecule type" value="Genomic_DNA"/>
</dbReference>
<gene>
    <name evidence="6" type="ORF">BG006_008912</name>
</gene>
<accession>A0A9P5VJN6</accession>
<dbReference type="Pfam" id="PF04193">
    <property type="entry name" value="PQ-loop"/>
    <property type="match status" value="1"/>
</dbReference>
<keyword evidence="2 5" id="KW-0812">Transmembrane</keyword>
<keyword evidence="7" id="KW-1185">Reference proteome</keyword>
<proteinExistence type="predicted"/>
<evidence type="ECO:0000313" key="6">
    <source>
        <dbReference type="EMBL" id="KAF9327834.1"/>
    </source>
</evidence>
<dbReference type="GO" id="GO:0016020">
    <property type="term" value="C:membrane"/>
    <property type="evidence" value="ECO:0007669"/>
    <property type="project" value="UniProtKB-SubCell"/>
</dbReference>
<feature type="transmembrane region" description="Helical" evidence="5">
    <location>
        <begin position="44"/>
        <end position="63"/>
    </location>
</feature>
<comment type="subcellular location">
    <subcellularLocation>
        <location evidence="1">Membrane</location>
        <topology evidence="1">Multi-pass membrane protein</topology>
    </subcellularLocation>
</comment>
<dbReference type="InterPro" id="IPR006603">
    <property type="entry name" value="PQ-loop_rpt"/>
</dbReference>
<dbReference type="AlphaFoldDB" id="A0A9P5VJN6"/>
<dbReference type="Proteomes" id="UP000696485">
    <property type="component" value="Unassembled WGS sequence"/>
</dbReference>
<feature type="transmembrane region" description="Helical" evidence="5">
    <location>
        <begin position="115"/>
        <end position="136"/>
    </location>
</feature>
<dbReference type="Gene3D" id="1.20.1280.290">
    <property type="match status" value="1"/>
</dbReference>
<comment type="caution">
    <text evidence="6">The sequence shown here is derived from an EMBL/GenBank/DDBJ whole genome shotgun (WGS) entry which is preliminary data.</text>
</comment>
<feature type="transmembrane region" description="Helical" evidence="5">
    <location>
        <begin position="83"/>
        <end position="103"/>
    </location>
</feature>
<evidence type="ECO:0000313" key="7">
    <source>
        <dbReference type="Proteomes" id="UP000696485"/>
    </source>
</evidence>